<organism evidence="4 5">
    <name type="scientific">Rhodocollybia butyracea</name>
    <dbReference type="NCBI Taxonomy" id="206335"/>
    <lineage>
        <taxon>Eukaryota</taxon>
        <taxon>Fungi</taxon>
        <taxon>Dikarya</taxon>
        <taxon>Basidiomycota</taxon>
        <taxon>Agaricomycotina</taxon>
        <taxon>Agaricomycetes</taxon>
        <taxon>Agaricomycetidae</taxon>
        <taxon>Agaricales</taxon>
        <taxon>Marasmiineae</taxon>
        <taxon>Omphalotaceae</taxon>
        <taxon>Rhodocollybia</taxon>
    </lineage>
</organism>
<accession>A0A9P5U8E7</accession>
<evidence type="ECO:0000313" key="4">
    <source>
        <dbReference type="EMBL" id="KAF9069784.1"/>
    </source>
</evidence>
<dbReference type="AlphaFoldDB" id="A0A9P5U8E7"/>
<evidence type="ECO:0000256" key="2">
    <source>
        <dbReference type="SAM" id="MobiDB-lite"/>
    </source>
</evidence>
<keyword evidence="1" id="KW-0677">Repeat</keyword>
<dbReference type="Pfam" id="PF24883">
    <property type="entry name" value="NPHP3_N"/>
    <property type="match status" value="2"/>
</dbReference>
<evidence type="ECO:0000313" key="5">
    <source>
        <dbReference type="Proteomes" id="UP000772434"/>
    </source>
</evidence>
<proteinExistence type="predicted"/>
<sequence>MFSRAPNFTISGKFQSVGRDLNYISFTEKERGLQTLLQYTSTSATYNAEARFPPPLCHPGTREAILCDLEGWAVSNAPDVHAIQWLYGPAGAGKSAIAQTFAEACAKKGNLAGSFFFWRSDSSRDNPQRLFTTLAFQMALAIPGLRPIINAAVINNSLVPTSFIENQFDTLILQPMLKTQLHHCELESHPMHRKDQGTPQAHLSSIQIPQTSTPSLKRPHTPPGSDPLAIFPRKRQKTSKNGGFDPTSLLSGDRPWILIIDGLDECSDNGNHERILSTLANAIQKYNLPLRILVASRPEQHIKESFHSTKFENICHWMPLDTYKASLEIRKYLQDHFREILKRHSALLEHVPRPWPPSHQIEHLVGKASGHFIYPSTVLKYIDNDGAVPADRLDIVLGLSTEDYGHDSPFAELDALYCQILSSARNRTRLNQILGAIIAFRERPPSWSYHTVELMDLLQTNMSLAEIRATCSGLHSIFQGPSPMESDLRFCHASLTDFLLDRRRSLHFYVEKSSGHDYLAQCCFKIISGNSSLCNVPHELRYWTYHCVNASGSDKLLSEIDLDVYSFITHCVGHGGTPRWYEIPCKLATPLLEVVHIWRRFQVRRTCSFPEQPNHQGLTGISLAP</sequence>
<feature type="domain" description="Nephrocystin 3-like N-terminal" evidence="3">
    <location>
        <begin position="251"/>
        <end position="297"/>
    </location>
</feature>
<dbReference type="PANTHER" id="PTHR10039:SF14">
    <property type="entry name" value="NACHT DOMAIN-CONTAINING PROTEIN"/>
    <property type="match status" value="1"/>
</dbReference>
<gene>
    <name evidence="4" type="ORF">BDP27DRAFT_674400</name>
</gene>
<evidence type="ECO:0000259" key="3">
    <source>
        <dbReference type="Pfam" id="PF24883"/>
    </source>
</evidence>
<dbReference type="OrthoDB" id="538223at2759"/>
<dbReference type="Gene3D" id="3.40.50.300">
    <property type="entry name" value="P-loop containing nucleotide triphosphate hydrolases"/>
    <property type="match status" value="1"/>
</dbReference>
<dbReference type="InterPro" id="IPR056884">
    <property type="entry name" value="NPHP3-like_N"/>
</dbReference>
<keyword evidence="5" id="KW-1185">Reference proteome</keyword>
<feature type="region of interest" description="Disordered" evidence="2">
    <location>
        <begin position="211"/>
        <end position="247"/>
    </location>
</feature>
<protein>
    <recommendedName>
        <fullName evidence="3">Nephrocystin 3-like N-terminal domain-containing protein</fullName>
    </recommendedName>
</protein>
<name>A0A9P5U8E7_9AGAR</name>
<reference evidence="4" key="1">
    <citation type="submission" date="2020-11" db="EMBL/GenBank/DDBJ databases">
        <authorList>
            <consortium name="DOE Joint Genome Institute"/>
            <person name="Ahrendt S."/>
            <person name="Riley R."/>
            <person name="Andreopoulos W."/>
            <person name="Labutti K."/>
            <person name="Pangilinan J."/>
            <person name="Ruiz-Duenas F.J."/>
            <person name="Barrasa J.M."/>
            <person name="Sanchez-Garcia M."/>
            <person name="Camarero S."/>
            <person name="Miyauchi S."/>
            <person name="Serrano A."/>
            <person name="Linde D."/>
            <person name="Babiker R."/>
            <person name="Drula E."/>
            <person name="Ayuso-Fernandez I."/>
            <person name="Pacheco R."/>
            <person name="Padilla G."/>
            <person name="Ferreira P."/>
            <person name="Barriuso J."/>
            <person name="Kellner H."/>
            <person name="Castanera R."/>
            <person name="Alfaro M."/>
            <person name="Ramirez L."/>
            <person name="Pisabarro A.G."/>
            <person name="Kuo A."/>
            <person name="Tritt A."/>
            <person name="Lipzen A."/>
            <person name="He G."/>
            <person name="Yan M."/>
            <person name="Ng V."/>
            <person name="Cullen D."/>
            <person name="Martin F."/>
            <person name="Rosso M.-N."/>
            <person name="Henrissat B."/>
            <person name="Hibbett D."/>
            <person name="Martinez A.T."/>
            <person name="Grigoriev I.V."/>
        </authorList>
    </citation>
    <scope>NUCLEOTIDE SEQUENCE</scope>
    <source>
        <strain evidence="4">AH 40177</strain>
    </source>
</reference>
<evidence type="ECO:0000256" key="1">
    <source>
        <dbReference type="ARBA" id="ARBA00022737"/>
    </source>
</evidence>
<dbReference type="InterPro" id="IPR027417">
    <property type="entry name" value="P-loop_NTPase"/>
</dbReference>
<dbReference type="Proteomes" id="UP000772434">
    <property type="component" value="Unassembled WGS sequence"/>
</dbReference>
<dbReference type="SUPFAM" id="SSF52540">
    <property type="entry name" value="P-loop containing nucleoside triphosphate hydrolases"/>
    <property type="match status" value="1"/>
</dbReference>
<dbReference type="EMBL" id="JADNRY010000047">
    <property type="protein sequence ID" value="KAF9069784.1"/>
    <property type="molecule type" value="Genomic_DNA"/>
</dbReference>
<comment type="caution">
    <text evidence="4">The sequence shown here is derived from an EMBL/GenBank/DDBJ whole genome shotgun (WGS) entry which is preliminary data.</text>
</comment>
<feature type="domain" description="Nephrocystin 3-like N-terminal" evidence="3">
    <location>
        <begin position="60"/>
        <end position="176"/>
    </location>
</feature>
<dbReference type="PANTHER" id="PTHR10039">
    <property type="entry name" value="AMELOGENIN"/>
    <property type="match status" value="1"/>
</dbReference>